<dbReference type="GO" id="GO:0004553">
    <property type="term" value="F:hydrolase activity, hydrolyzing O-glycosyl compounds"/>
    <property type="evidence" value="ECO:0007669"/>
    <property type="project" value="InterPro"/>
</dbReference>
<evidence type="ECO:0000259" key="10">
    <source>
        <dbReference type="Pfam" id="PF18962"/>
    </source>
</evidence>
<dbReference type="CDD" id="cd00161">
    <property type="entry name" value="beta-trefoil_Ricin-like"/>
    <property type="match status" value="1"/>
</dbReference>
<dbReference type="Pfam" id="PF18962">
    <property type="entry name" value="Por_Secre_tail"/>
    <property type="match status" value="1"/>
</dbReference>
<evidence type="ECO:0000256" key="8">
    <source>
        <dbReference type="SAM" id="SignalP"/>
    </source>
</evidence>
<dbReference type="PANTHER" id="PTHR43301">
    <property type="entry name" value="ARABINAN ENDO-1,5-ALPHA-L-ARABINOSIDASE"/>
    <property type="match status" value="1"/>
</dbReference>
<dbReference type="PANTHER" id="PTHR43301:SF3">
    <property type="entry name" value="ARABINAN ENDO-1,5-ALPHA-L-ARABINOSIDASE A-RELATED"/>
    <property type="match status" value="1"/>
</dbReference>
<feature type="site" description="Important for catalytic activity, responsible for pKa modulation of the active site Glu and correct orientation of both the proton donor and substrate" evidence="6">
    <location>
        <position position="158"/>
    </location>
</feature>
<evidence type="ECO:0000256" key="4">
    <source>
        <dbReference type="ARBA" id="ARBA00023295"/>
    </source>
</evidence>
<feature type="active site" description="Proton acceptor" evidence="5">
    <location>
        <position position="27"/>
    </location>
</feature>
<evidence type="ECO:0000256" key="7">
    <source>
        <dbReference type="RuleBase" id="RU361187"/>
    </source>
</evidence>
<comment type="caution">
    <text evidence="11">The sequence shown here is derived from an EMBL/GenBank/DDBJ whole genome shotgun (WGS) entry which is preliminary data.</text>
</comment>
<evidence type="ECO:0000313" key="11">
    <source>
        <dbReference type="EMBL" id="TCO10503.1"/>
    </source>
</evidence>
<dbReference type="InterPro" id="IPR026444">
    <property type="entry name" value="Secre_tail"/>
</dbReference>
<dbReference type="Gene3D" id="2.115.10.20">
    <property type="entry name" value="Glycosyl hydrolase domain, family 43"/>
    <property type="match status" value="1"/>
</dbReference>
<dbReference type="OrthoDB" id="9801455at2"/>
<accession>A0A4R2GMP9</accession>
<evidence type="ECO:0000313" key="12">
    <source>
        <dbReference type="Proteomes" id="UP000295221"/>
    </source>
</evidence>
<comment type="similarity">
    <text evidence="2 7">Belongs to the glycosyl hydrolase 43 family.</text>
</comment>
<keyword evidence="3 7" id="KW-0378">Hydrolase</keyword>
<feature type="chain" id="PRO_5020364462" evidence="8">
    <location>
        <begin position="22"/>
        <end position="542"/>
    </location>
</feature>
<feature type="active site" description="Proton donor" evidence="5">
    <location>
        <position position="208"/>
    </location>
</feature>
<evidence type="ECO:0000256" key="5">
    <source>
        <dbReference type="PIRSR" id="PIRSR606710-1"/>
    </source>
</evidence>
<name>A0A4R2GMP9_9BACT</name>
<dbReference type="GO" id="GO:0005975">
    <property type="term" value="P:carbohydrate metabolic process"/>
    <property type="evidence" value="ECO:0007669"/>
    <property type="project" value="InterPro"/>
</dbReference>
<evidence type="ECO:0000256" key="1">
    <source>
        <dbReference type="ARBA" id="ARBA00004834"/>
    </source>
</evidence>
<protein>
    <submittedName>
        <fullName evidence="11">Arabinan endo-1,5-alpha-L-arabinosidase</fullName>
    </submittedName>
</protein>
<organism evidence="11 12">
    <name type="scientific">Natronoflexus pectinivorans</name>
    <dbReference type="NCBI Taxonomy" id="682526"/>
    <lineage>
        <taxon>Bacteria</taxon>
        <taxon>Pseudomonadati</taxon>
        <taxon>Bacteroidota</taxon>
        <taxon>Bacteroidia</taxon>
        <taxon>Marinilabiliales</taxon>
        <taxon>Marinilabiliaceae</taxon>
        <taxon>Natronoflexus</taxon>
    </lineage>
</organism>
<dbReference type="Pfam" id="PF00652">
    <property type="entry name" value="Ricin_B_lectin"/>
    <property type="match status" value="1"/>
</dbReference>
<dbReference type="AlphaFoldDB" id="A0A4R2GMP9"/>
<feature type="signal peptide" evidence="8">
    <location>
        <begin position="1"/>
        <end position="21"/>
    </location>
</feature>
<keyword evidence="4 7" id="KW-0326">Glycosidase</keyword>
<sequence length="542" mass="60177">MKKNYFLSFFLFCFLGVKVMAQGPIHDPSHIIKGDDDRYYVFATGLNDDNGNATVGIYGISSSNLNFTNWREEPSPVDHINFPDWINTYVPGFNGHFWAPCIIYMEGYYYLYYSASNFGTSNSIIGVTRTPSLANPTWEDLGLVVSSDGTRNAINAIDPAMFKDDDGRVWMSYGSYFGGIGVIEINPETGKTMGSLTHIYGGNHQDIEAPYILKNGPYYYLFVNRGSCCRLLESTYYVEVARSTSITGPYTGTREFLPVQHGVIVGPGHIGFAEGVLSYHYYDGFSNGYPRLLTTTLDFVNGWPVAGPSGVEMGEINGVFALVANHSNKAVTIEDAIPDFGTNIAQYTYNGGDSQKFIITNEDGIWHSIKPAVNEFFAIDVFEISTEYGANINLWESLGHVGQQFAFQVDGNGYRIINRNSNRCFDVQNASHADGTNILQWGCFGGNAPQQTFRLVDLQGTNIEEEQLPKSSVTPNPSNGSFNVILEQDNLRIRISNYLGQTLFETVGHKGSNSIDTPLKTGVYILNVESYNEYESHKLVIK</sequence>
<dbReference type="RefSeq" id="WP_132431054.1">
    <property type="nucleotide sequence ID" value="NZ_SLWK01000001.1"/>
</dbReference>
<dbReference type="InterPro" id="IPR035992">
    <property type="entry name" value="Ricin_B-like_lectins"/>
</dbReference>
<keyword evidence="8" id="KW-0732">Signal</keyword>
<proteinExistence type="inferred from homology"/>
<dbReference type="CDD" id="cd08998">
    <property type="entry name" value="GH43_Arb43a-like"/>
    <property type="match status" value="1"/>
</dbReference>
<evidence type="ECO:0000256" key="6">
    <source>
        <dbReference type="PIRSR" id="PIRSR606710-2"/>
    </source>
</evidence>
<dbReference type="InterPro" id="IPR000772">
    <property type="entry name" value="Ricin_B_lectin"/>
</dbReference>
<evidence type="ECO:0000259" key="9">
    <source>
        <dbReference type="Pfam" id="PF00652"/>
    </source>
</evidence>
<feature type="domain" description="Ricin B lectin" evidence="9">
    <location>
        <begin position="321"/>
        <end position="451"/>
    </location>
</feature>
<comment type="pathway">
    <text evidence="1">Glycan metabolism; L-arabinan degradation.</text>
</comment>
<dbReference type="NCBIfam" id="TIGR04183">
    <property type="entry name" value="Por_Secre_tail"/>
    <property type="match status" value="1"/>
</dbReference>
<feature type="domain" description="Secretion system C-terminal sorting" evidence="10">
    <location>
        <begin position="475"/>
        <end position="541"/>
    </location>
</feature>
<dbReference type="SUPFAM" id="SSF50370">
    <property type="entry name" value="Ricin B-like lectins"/>
    <property type="match status" value="1"/>
</dbReference>
<evidence type="ECO:0000256" key="3">
    <source>
        <dbReference type="ARBA" id="ARBA00022801"/>
    </source>
</evidence>
<dbReference type="Gene3D" id="2.80.10.50">
    <property type="match status" value="2"/>
</dbReference>
<dbReference type="SUPFAM" id="SSF75005">
    <property type="entry name" value="Arabinanase/levansucrase/invertase"/>
    <property type="match status" value="1"/>
</dbReference>
<evidence type="ECO:0000256" key="2">
    <source>
        <dbReference type="ARBA" id="ARBA00009865"/>
    </source>
</evidence>
<keyword evidence="12" id="KW-1185">Reference proteome</keyword>
<gene>
    <name evidence="11" type="ORF">EV194_101133</name>
</gene>
<dbReference type="InterPro" id="IPR023296">
    <property type="entry name" value="Glyco_hydro_beta-prop_sf"/>
</dbReference>
<reference evidence="11 12" key="1">
    <citation type="submission" date="2019-03" db="EMBL/GenBank/DDBJ databases">
        <title>Genomic Encyclopedia of Type Strains, Phase IV (KMG-IV): sequencing the most valuable type-strain genomes for metagenomic binning, comparative biology and taxonomic classification.</title>
        <authorList>
            <person name="Goeker M."/>
        </authorList>
    </citation>
    <scope>NUCLEOTIDE SEQUENCE [LARGE SCALE GENOMIC DNA]</scope>
    <source>
        <strain evidence="11 12">DSM 24179</strain>
    </source>
</reference>
<dbReference type="Proteomes" id="UP000295221">
    <property type="component" value="Unassembled WGS sequence"/>
</dbReference>
<dbReference type="InterPro" id="IPR006710">
    <property type="entry name" value="Glyco_hydro_43"/>
</dbReference>
<dbReference type="EMBL" id="SLWK01000001">
    <property type="protein sequence ID" value="TCO10503.1"/>
    <property type="molecule type" value="Genomic_DNA"/>
</dbReference>
<dbReference type="Pfam" id="PF04616">
    <property type="entry name" value="Glyco_hydro_43"/>
    <property type="match status" value="1"/>
</dbReference>
<dbReference type="InterPro" id="IPR050727">
    <property type="entry name" value="GH43_arabinanases"/>
</dbReference>